<feature type="region of interest" description="Disordered" evidence="1">
    <location>
        <begin position="172"/>
        <end position="232"/>
    </location>
</feature>
<evidence type="ECO:0000256" key="1">
    <source>
        <dbReference type="SAM" id="MobiDB-lite"/>
    </source>
</evidence>
<dbReference type="InterPro" id="IPR039306">
    <property type="entry name" value="MYOB"/>
</dbReference>
<keyword evidence="2" id="KW-0812">Transmembrane</keyword>
<keyword evidence="2" id="KW-0472">Membrane</keyword>
<evidence type="ECO:0000313" key="4">
    <source>
        <dbReference type="Proteomes" id="UP000836841"/>
    </source>
</evidence>
<protein>
    <submittedName>
        <fullName evidence="3">Uncharacterized protein</fullName>
    </submittedName>
</protein>
<dbReference type="EMBL" id="OU466861">
    <property type="protein sequence ID" value="CAH2066628.1"/>
    <property type="molecule type" value="Genomic_DNA"/>
</dbReference>
<evidence type="ECO:0000256" key="2">
    <source>
        <dbReference type="SAM" id="Phobius"/>
    </source>
</evidence>
<dbReference type="Proteomes" id="UP000836841">
    <property type="component" value="Chromosome 5"/>
</dbReference>
<sequence>MSFATLIHRKTNRITLVLVYAFLEWSLIFFILLNSLFSYFILRFADYFGLKRPCLFCSRLDRFFDASGKPPSHRDLLCDDHALELSTVRSKPVESNGFGEACFSSDDLVDRGVEKTASSCCARIEPDFGDIGYSFNPIGDDVQIHNGQFFIGRSRSVFALEEENVGSVHLIDSQEESYTKGGEETEEEKLDEQRKEEENSVIEIVTQSPEKLEEEEVHSDSTDDDDDDVDDVDDEEFSCYVSSFDCNKEVKTEKEEERKVDLAMEAEIAEETDDKSAPPPPPPKNLEFYIDDQDCHLIPVEFYKPSEEVREISDINGDFILDFGAEDDFAAADGGLSSGEISAFASPEETKPDESGTNQGALEFFGR</sequence>
<dbReference type="PANTHER" id="PTHR31448">
    <property type="entry name" value="MYOSIN-BINDING PROTEIN 2"/>
    <property type="match status" value="1"/>
</dbReference>
<accession>A0AAU9SMR4</accession>
<feature type="region of interest" description="Disordered" evidence="1">
    <location>
        <begin position="332"/>
        <end position="367"/>
    </location>
</feature>
<evidence type="ECO:0000313" key="3">
    <source>
        <dbReference type="EMBL" id="CAH2066628.1"/>
    </source>
</evidence>
<organism evidence="3 4">
    <name type="scientific">Thlaspi arvense</name>
    <name type="common">Field penny-cress</name>
    <dbReference type="NCBI Taxonomy" id="13288"/>
    <lineage>
        <taxon>Eukaryota</taxon>
        <taxon>Viridiplantae</taxon>
        <taxon>Streptophyta</taxon>
        <taxon>Embryophyta</taxon>
        <taxon>Tracheophyta</taxon>
        <taxon>Spermatophyta</taxon>
        <taxon>Magnoliopsida</taxon>
        <taxon>eudicotyledons</taxon>
        <taxon>Gunneridae</taxon>
        <taxon>Pentapetalae</taxon>
        <taxon>rosids</taxon>
        <taxon>malvids</taxon>
        <taxon>Brassicales</taxon>
        <taxon>Brassicaceae</taxon>
        <taxon>Thlaspideae</taxon>
        <taxon>Thlaspi</taxon>
    </lineage>
</organism>
<keyword evidence="2" id="KW-1133">Transmembrane helix</keyword>
<reference evidence="3 4" key="1">
    <citation type="submission" date="2022-03" db="EMBL/GenBank/DDBJ databases">
        <authorList>
            <person name="Nunn A."/>
            <person name="Chopra R."/>
            <person name="Nunn A."/>
            <person name="Contreras Garrido A."/>
        </authorList>
    </citation>
    <scope>NUCLEOTIDE SEQUENCE [LARGE SCALE GENOMIC DNA]</scope>
</reference>
<gene>
    <name evidence="3" type="ORF">TAV2_LOCUS17227</name>
</gene>
<feature type="compositionally biased region" description="Acidic residues" evidence="1">
    <location>
        <begin position="212"/>
        <end position="232"/>
    </location>
</feature>
<proteinExistence type="predicted"/>
<dbReference type="AlphaFoldDB" id="A0AAU9SMR4"/>
<keyword evidence="4" id="KW-1185">Reference proteome</keyword>
<feature type="transmembrane region" description="Helical" evidence="2">
    <location>
        <begin position="20"/>
        <end position="42"/>
    </location>
</feature>
<dbReference type="GO" id="GO:0017022">
    <property type="term" value="F:myosin binding"/>
    <property type="evidence" value="ECO:0007669"/>
    <property type="project" value="InterPro"/>
</dbReference>
<feature type="region of interest" description="Disordered" evidence="1">
    <location>
        <begin position="264"/>
        <end position="285"/>
    </location>
</feature>
<name>A0AAU9SMR4_THLAR</name>
<dbReference type="PANTHER" id="PTHR31448:SF3">
    <property type="entry name" value="MYOSIN-BINDING PROTEIN 2"/>
    <property type="match status" value="1"/>
</dbReference>